<dbReference type="GO" id="GO:0004382">
    <property type="term" value="F:GDP phosphatase activity"/>
    <property type="evidence" value="ECO:0007669"/>
    <property type="project" value="TreeGrafter"/>
</dbReference>
<keyword evidence="3" id="KW-0378">Hydrolase</keyword>
<evidence type="ECO:0000313" key="7">
    <source>
        <dbReference type="EMBL" id="VDP10480.1"/>
    </source>
</evidence>
<dbReference type="EMBL" id="UZAM01009918">
    <property type="protein sequence ID" value="VDP10480.1"/>
    <property type="molecule type" value="Genomic_DNA"/>
</dbReference>
<keyword evidence="8" id="KW-1185">Reference proteome</keyword>
<proteinExistence type="inferred from homology"/>
<dbReference type="GO" id="GO:0030166">
    <property type="term" value="P:proteoglycan biosynthetic process"/>
    <property type="evidence" value="ECO:0007669"/>
    <property type="project" value="TreeGrafter"/>
</dbReference>
<evidence type="ECO:0000256" key="2">
    <source>
        <dbReference type="ARBA" id="ARBA00022723"/>
    </source>
</evidence>
<feature type="binding site" evidence="6">
    <location>
        <position position="26"/>
    </location>
    <ligand>
        <name>Ca(2+)</name>
        <dbReference type="ChEBI" id="CHEBI:29108"/>
    </ligand>
</feature>
<dbReference type="PANTHER" id="PTHR13023">
    <property type="entry name" value="APYRASE"/>
    <property type="match status" value="1"/>
</dbReference>
<dbReference type="AlphaFoldDB" id="A0A183ISP4"/>
<protein>
    <submittedName>
        <fullName evidence="9">PITH domain-containing protein</fullName>
    </submittedName>
</protein>
<evidence type="ECO:0000256" key="4">
    <source>
        <dbReference type="ARBA" id="ARBA00022837"/>
    </source>
</evidence>
<evidence type="ECO:0000256" key="5">
    <source>
        <dbReference type="ARBA" id="ARBA00025738"/>
    </source>
</evidence>
<dbReference type="Gene3D" id="2.120.10.100">
    <property type="entry name" value="Apyrase"/>
    <property type="match status" value="1"/>
</dbReference>
<accession>A0A183ISP4</accession>
<evidence type="ECO:0000256" key="6">
    <source>
        <dbReference type="PIRSR" id="PIRSR609283-1"/>
    </source>
</evidence>
<evidence type="ECO:0000256" key="3">
    <source>
        <dbReference type="ARBA" id="ARBA00022801"/>
    </source>
</evidence>
<feature type="binding site" evidence="6">
    <location>
        <position position="78"/>
    </location>
    <ligand>
        <name>Ca(2+)</name>
        <dbReference type="ChEBI" id="CHEBI:29108"/>
    </ligand>
</feature>
<evidence type="ECO:0000256" key="1">
    <source>
        <dbReference type="ARBA" id="ARBA00001913"/>
    </source>
</evidence>
<reference evidence="7 8" key="2">
    <citation type="submission" date="2018-11" db="EMBL/GenBank/DDBJ databases">
        <authorList>
            <consortium name="Pathogen Informatics"/>
        </authorList>
    </citation>
    <scope>NUCLEOTIDE SEQUENCE [LARGE SCALE GENOMIC DNA]</scope>
</reference>
<reference evidence="9" key="1">
    <citation type="submission" date="2016-06" db="UniProtKB">
        <authorList>
            <consortium name="WormBaseParasite"/>
        </authorList>
    </citation>
    <scope>IDENTIFICATION</scope>
</reference>
<gene>
    <name evidence="7" type="ORF">SBAD_LOCUS6641</name>
</gene>
<comment type="similarity">
    <text evidence="5">Belongs to the apyrase family.</text>
</comment>
<sequence length="83" mass="9406">MLISDDQFENVEFRTVGQLNLIRGFSAFQFVPGTDDSLILALKSEEDGGRISSYVTVFHVNGNLILDDERISDEFKFEGIEFI</sequence>
<comment type="cofactor">
    <cofactor evidence="1 6">
        <name>Ca(2+)</name>
        <dbReference type="ChEBI" id="CHEBI:29108"/>
    </cofactor>
</comment>
<evidence type="ECO:0000313" key="8">
    <source>
        <dbReference type="Proteomes" id="UP000270296"/>
    </source>
</evidence>
<dbReference type="SUPFAM" id="SSF101887">
    <property type="entry name" value="Apyrase"/>
    <property type="match status" value="1"/>
</dbReference>
<dbReference type="GO" id="GO:0045134">
    <property type="term" value="F:UDP phosphatase activity"/>
    <property type="evidence" value="ECO:0007669"/>
    <property type="project" value="TreeGrafter"/>
</dbReference>
<dbReference type="PANTHER" id="PTHR13023:SF3">
    <property type="entry name" value="SOLUBLE CALCIUM-ACTIVATED NUCLEOTIDASE 1"/>
    <property type="match status" value="1"/>
</dbReference>
<keyword evidence="2 6" id="KW-0479">Metal-binding</keyword>
<dbReference type="Pfam" id="PF06079">
    <property type="entry name" value="Apyrase"/>
    <property type="match status" value="1"/>
</dbReference>
<name>A0A183ISP4_9BILA</name>
<dbReference type="InterPro" id="IPR036258">
    <property type="entry name" value="Apyrase_sf"/>
</dbReference>
<organism evidence="9">
    <name type="scientific">Soboliphyme baturini</name>
    <dbReference type="NCBI Taxonomy" id="241478"/>
    <lineage>
        <taxon>Eukaryota</taxon>
        <taxon>Metazoa</taxon>
        <taxon>Ecdysozoa</taxon>
        <taxon>Nematoda</taxon>
        <taxon>Enoplea</taxon>
        <taxon>Dorylaimia</taxon>
        <taxon>Dioctophymatida</taxon>
        <taxon>Dioctophymatoidea</taxon>
        <taxon>Soboliphymatidae</taxon>
        <taxon>Soboliphyme</taxon>
    </lineage>
</organism>
<evidence type="ECO:0000313" key="9">
    <source>
        <dbReference type="WBParaSite" id="SBAD_0000689901-mRNA-1"/>
    </source>
</evidence>
<keyword evidence="4 6" id="KW-0106">Calcium</keyword>
<dbReference type="Proteomes" id="UP000270296">
    <property type="component" value="Unassembled WGS sequence"/>
</dbReference>
<dbReference type="InterPro" id="IPR009283">
    <property type="entry name" value="Apyrase"/>
</dbReference>
<dbReference type="OrthoDB" id="25028at2759"/>
<dbReference type="GO" id="GO:0005509">
    <property type="term" value="F:calcium ion binding"/>
    <property type="evidence" value="ECO:0007669"/>
    <property type="project" value="InterPro"/>
</dbReference>
<dbReference type="WBParaSite" id="SBAD_0000689901-mRNA-1">
    <property type="protein sequence ID" value="SBAD_0000689901-mRNA-1"/>
    <property type="gene ID" value="SBAD_0000689901"/>
</dbReference>